<name>A0A6C0F9G8_9ZZZZ</name>
<dbReference type="EMBL" id="MN738831">
    <property type="protein sequence ID" value="QHT38496.1"/>
    <property type="molecule type" value="Genomic_DNA"/>
</dbReference>
<accession>A0A6C0F9G8</accession>
<evidence type="ECO:0008006" key="2">
    <source>
        <dbReference type="Google" id="ProtNLM"/>
    </source>
</evidence>
<evidence type="ECO:0000313" key="1">
    <source>
        <dbReference type="EMBL" id="QHT38496.1"/>
    </source>
</evidence>
<dbReference type="SUPFAM" id="SSF53927">
    <property type="entry name" value="Cytidine deaminase-like"/>
    <property type="match status" value="1"/>
</dbReference>
<proteinExistence type="predicted"/>
<sequence length="75" mass="8767">MVLFVARLDKMDNLKDSQPCSHCYKVIKKLGIKKIVYSTDQNNYDYCKTVDYEPSSISLGYSYIRDGYKKITKKN</sequence>
<protein>
    <recommendedName>
        <fullName evidence="2">CMP/dCMP-type deaminase domain-containing protein</fullName>
    </recommendedName>
</protein>
<dbReference type="GO" id="GO:0003824">
    <property type="term" value="F:catalytic activity"/>
    <property type="evidence" value="ECO:0007669"/>
    <property type="project" value="InterPro"/>
</dbReference>
<reference evidence="1" key="1">
    <citation type="journal article" date="2020" name="Nature">
        <title>Giant virus diversity and host interactions through global metagenomics.</title>
        <authorList>
            <person name="Schulz F."/>
            <person name="Roux S."/>
            <person name="Paez-Espino D."/>
            <person name="Jungbluth S."/>
            <person name="Walsh D.A."/>
            <person name="Denef V.J."/>
            <person name="McMahon K.D."/>
            <person name="Konstantinidis K.T."/>
            <person name="Eloe-Fadrosh E.A."/>
            <person name="Kyrpides N.C."/>
            <person name="Woyke T."/>
        </authorList>
    </citation>
    <scope>NUCLEOTIDE SEQUENCE</scope>
    <source>
        <strain evidence="1">GVMAG-S-ERX556101-89</strain>
    </source>
</reference>
<dbReference type="InterPro" id="IPR016193">
    <property type="entry name" value="Cytidine_deaminase-like"/>
</dbReference>
<dbReference type="AlphaFoldDB" id="A0A6C0F9G8"/>
<organism evidence="1">
    <name type="scientific">viral metagenome</name>
    <dbReference type="NCBI Taxonomy" id="1070528"/>
    <lineage>
        <taxon>unclassified sequences</taxon>
        <taxon>metagenomes</taxon>
        <taxon>organismal metagenomes</taxon>
    </lineage>
</organism>
<dbReference type="Gene3D" id="3.40.140.10">
    <property type="entry name" value="Cytidine Deaminase, domain 2"/>
    <property type="match status" value="1"/>
</dbReference>